<dbReference type="EMBL" id="CAVLGL010000088">
    <property type="protein sequence ID" value="CAK1593581.1"/>
    <property type="molecule type" value="Genomic_DNA"/>
</dbReference>
<gene>
    <name evidence="3" type="ORF">PARMNEM_LOCUS13342</name>
</gene>
<feature type="compositionally biased region" description="Basic and acidic residues" evidence="1">
    <location>
        <begin position="209"/>
        <end position="227"/>
    </location>
</feature>
<keyword evidence="2" id="KW-0732">Signal</keyword>
<feature type="region of interest" description="Disordered" evidence="1">
    <location>
        <begin position="136"/>
        <end position="161"/>
    </location>
</feature>
<organism evidence="3 4">
    <name type="scientific">Parnassius mnemosyne</name>
    <name type="common">clouded apollo</name>
    <dbReference type="NCBI Taxonomy" id="213953"/>
    <lineage>
        <taxon>Eukaryota</taxon>
        <taxon>Metazoa</taxon>
        <taxon>Ecdysozoa</taxon>
        <taxon>Arthropoda</taxon>
        <taxon>Hexapoda</taxon>
        <taxon>Insecta</taxon>
        <taxon>Pterygota</taxon>
        <taxon>Neoptera</taxon>
        <taxon>Endopterygota</taxon>
        <taxon>Lepidoptera</taxon>
        <taxon>Glossata</taxon>
        <taxon>Ditrysia</taxon>
        <taxon>Papilionoidea</taxon>
        <taxon>Papilionidae</taxon>
        <taxon>Parnassiinae</taxon>
        <taxon>Parnassini</taxon>
        <taxon>Parnassius</taxon>
        <taxon>Driopa</taxon>
    </lineage>
</organism>
<comment type="caution">
    <text evidence="3">The sequence shown here is derived from an EMBL/GenBank/DDBJ whole genome shotgun (WGS) entry which is preliminary data.</text>
</comment>
<evidence type="ECO:0000256" key="2">
    <source>
        <dbReference type="SAM" id="SignalP"/>
    </source>
</evidence>
<dbReference type="AlphaFoldDB" id="A0AAV1LIQ9"/>
<dbReference type="Proteomes" id="UP001314205">
    <property type="component" value="Unassembled WGS sequence"/>
</dbReference>
<name>A0AAV1LIQ9_9NEOP</name>
<reference evidence="3 4" key="1">
    <citation type="submission" date="2023-11" db="EMBL/GenBank/DDBJ databases">
        <authorList>
            <person name="Hedman E."/>
            <person name="Englund M."/>
            <person name="Stromberg M."/>
            <person name="Nyberg Akerstrom W."/>
            <person name="Nylinder S."/>
            <person name="Jareborg N."/>
            <person name="Kallberg Y."/>
            <person name="Kronander E."/>
        </authorList>
    </citation>
    <scope>NUCLEOTIDE SEQUENCE [LARGE SCALE GENOMIC DNA]</scope>
</reference>
<accession>A0AAV1LIQ9</accession>
<feature type="region of interest" description="Disordered" evidence="1">
    <location>
        <begin position="178"/>
        <end position="229"/>
    </location>
</feature>
<evidence type="ECO:0000313" key="3">
    <source>
        <dbReference type="EMBL" id="CAK1593581.1"/>
    </source>
</evidence>
<protein>
    <submittedName>
        <fullName evidence="3">Uncharacterized protein</fullName>
    </submittedName>
</protein>
<evidence type="ECO:0000313" key="4">
    <source>
        <dbReference type="Proteomes" id="UP001314205"/>
    </source>
</evidence>
<keyword evidence="4" id="KW-1185">Reference proteome</keyword>
<sequence>MKVQLLILFCACIIIVKADTDSDEAKYIDLLPEEEKQEFLNRIARRILAEVKSGRNAAQSSIEVTDEKLNENDAYVQKIMEEESESIKNERRLGIELKNKNPKDDDNVDIRVKPLHENEFNGEENSENIDLTAYETKKRMKKDTPENRKPTSDENIPFNRNTVSEIPVHVIYDDENVAKGSNFNNDNVEVRKDNDKDVLIKEGPNPTSYDHEKQDSHDRQNESEKSDVINMRKSNTNIDLEENIESKDMGSIPQTPSNDFGLQQDEFEKQNAMIPNDNVKKSSTEAENPETKKGYIQEIDSPQENGADDSLVMKYRENATENNLDTRSNMTEVEKVTVDNNQLVTGLTTDASYVLNTNSVSIKNNTASTSGEILRNEVNLGRIKSQPFLNNTKDKKIKSESESQTNKIGIHYNKNFTNNDNLETYIASSKDDLIEDNSFNNLTLKQNNNYEKNTSNEVKMNNKGNSSDKTVLRQLNEDSAEDAEYASTEEINVKTKNSYSFLPYNTHNTNHYNVYEISKDNPPFVPSEQKSTVEFVEEPFYVPVYNYAPSNAFYSAYNHFGPNYKENYKLIPNIGSSENEKSYKNNNLNNHQDYTRSNLREKNSQWNSNQSSNNYEYKQRSVAHKSNLRPFSKGFDDVIFKPYEYLDMDYYLGRNSKEPASVYNYLTNGKSHNLPFKHMSKDLILEDNSGDEDVIDPDPSAEQYNMKDNIRDIRKILYLQKYKQAKQTLDKKGLEDKTQLRKQNYLLESSFRENDETKFDRSYTHDPKKIDIAADYYYSRMNKDEPLIYHTKPKIFLGDKNAVKTDKGSKSEIKPAFKNIKVLQEKRLIIPFRNDSMLKIDLDMTEGNKMNIIFREVKRSERNKFRAYLSACLNVLKDMIEHDNKGLLVYDWLSSTVDIQSAIRKLFDLTNNLQKRRDVHYSDVELIKYIMYLFKSSNTRHEEDKRELIYKTRSGNHLEKHTVKRKTPLPKNYHKKCGEKIEKPLQLWIKQYKTKRTPLVENNVLLEFEDFLTDLQESLYELHEAIKQIATVTKFNKQAWFNDLKVLHLLPVSRSKTLGLLLHLVTTKLFRLIEESAKSGLEENFVSYVQNHQAEVENTKAELIFVLRLLKEIKTL</sequence>
<feature type="signal peptide" evidence="2">
    <location>
        <begin position="1"/>
        <end position="18"/>
    </location>
</feature>
<feature type="compositionally biased region" description="Basic and acidic residues" evidence="1">
    <location>
        <begin position="142"/>
        <end position="152"/>
    </location>
</feature>
<proteinExistence type="predicted"/>
<evidence type="ECO:0000256" key="1">
    <source>
        <dbReference type="SAM" id="MobiDB-lite"/>
    </source>
</evidence>
<feature type="compositionally biased region" description="Basic and acidic residues" evidence="1">
    <location>
        <begin position="188"/>
        <end position="200"/>
    </location>
</feature>
<feature type="chain" id="PRO_5043326220" evidence="2">
    <location>
        <begin position="19"/>
        <end position="1116"/>
    </location>
</feature>